<keyword evidence="4 8" id="KW-0812">Transmembrane</keyword>
<dbReference type="InterPro" id="IPR036458">
    <property type="entry name" value="Na:dicarbo_symporter_sf"/>
</dbReference>
<dbReference type="AlphaFoldDB" id="A0A3B0ZD90"/>
<protein>
    <submittedName>
        <fullName evidence="9">Proton/glutamate symporter @ Sodium/glutamate symporter</fullName>
    </submittedName>
</protein>
<dbReference type="SUPFAM" id="SSF118215">
    <property type="entry name" value="Proton glutamate symport protein"/>
    <property type="match status" value="1"/>
</dbReference>
<comment type="subcellular location">
    <subcellularLocation>
        <location evidence="1">Cell membrane</location>
        <topology evidence="1">Multi-pass membrane protein</topology>
    </subcellularLocation>
</comment>
<keyword evidence="3" id="KW-1003">Cell membrane</keyword>
<dbReference type="GO" id="GO:0005886">
    <property type="term" value="C:plasma membrane"/>
    <property type="evidence" value="ECO:0007669"/>
    <property type="project" value="UniProtKB-SubCell"/>
</dbReference>
<feature type="transmembrane region" description="Helical" evidence="8">
    <location>
        <begin position="49"/>
        <end position="75"/>
    </location>
</feature>
<evidence type="ECO:0000313" key="9">
    <source>
        <dbReference type="EMBL" id="VAW85417.1"/>
    </source>
</evidence>
<dbReference type="FunFam" id="1.10.3860.10:FF:000001">
    <property type="entry name" value="C4-dicarboxylate transport protein"/>
    <property type="match status" value="1"/>
</dbReference>
<dbReference type="GO" id="GO:0015293">
    <property type="term" value="F:symporter activity"/>
    <property type="evidence" value="ECO:0007669"/>
    <property type="project" value="UniProtKB-KW"/>
</dbReference>
<feature type="transmembrane region" description="Helical" evidence="8">
    <location>
        <begin position="12"/>
        <end position="29"/>
    </location>
</feature>
<proteinExistence type="predicted"/>
<dbReference type="GO" id="GO:0006835">
    <property type="term" value="P:dicarboxylic acid transport"/>
    <property type="evidence" value="ECO:0007669"/>
    <property type="project" value="TreeGrafter"/>
</dbReference>
<feature type="transmembrane region" description="Helical" evidence="8">
    <location>
        <begin position="358"/>
        <end position="380"/>
    </location>
</feature>
<organism evidence="9">
    <name type="scientific">hydrothermal vent metagenome</name>
    <dbReference type="NCBI Taxonomy" id="652676"/>
    <lineage>
        <taxon>unclassified sequences</taxon>
        <taxon>metagenomes</taxon>
        <taxon>ecological metagenomes</taxon>
    </lineage>
</organism>
<evidence type="ECO:0000256" key="1">
    <source>
        <dbReference type="ARBA" id="ARBA00004651"/>
    </source>
</evidence>
<evidence type="ECO:0000256" key="2">
    <source>
        <dbReference type="ARBA" id="ARBA00022448"/>
    </source>
</evidence>
<evidence type="ECO:0000256" key="3">
    <source>
        <dbReference type="ARBA" id="ARBA00022475"/>
    </source>
</evidence>
<feature type="transmembrane region" description="Helical" evidence="8">
    <location>
        <begin position="225"/>
        <end position="250"/>
    </location>
</feature>
<keyword evidence="6 8" id="KW-1133">Transmembrane helix</keyword>
<name>A0A3B0ZD90_9ZZZZ</name>
<sequence>MSSKMSMTTKILIWMVAGLIVGSLINIFLSKVEWVQVYLVEGLFEVVGALFISTLKMLVVPLVTFSLICGVCGLGDINKLGRVGLKSFLLFLLTTALAISMAISFATLIGPGQGFDMANSATSSFTAPEAPPFSQVLIDLVPTNPIAAYAEGNMLQIIFFTILFGICILMIGERGKPLIDLAERLNEVMMQVVNIVMHIAPYGVFALMCKTFSQQGLDLIIPMMSYFGTVALVLALHLTGTLMLILKLLGKVNPLIFLKKMRAAQIFAFSTSSSNATIPVTLTSVEKRIGVDNSTASFVVPFGATINMDGTAIMQGVATVFIANVYGIELGLMGYLTVVLMSVLASIGTAGVPGVGLIMLAMVLNQVGLPVEGIALIIGVDRLLDMMRTAVNVTGDAVITTVVARSEKTLNLDTFNDPDAGIIREDIKLPHKPDAVNQRQS</sequence>
<dbReference type="Pfam" id="PF00375">
    <property type="entry name" value="SDF"/>
    <property type="match status" value="1"/>
</dbReference>
<keyword evidence="2" id="KW-0813">Transport</keyword>
<reference evidence="9" key="1">
    <citation type="submission" date="2018-06" db="EMBL/GenBank/DDBJ databases">
        <authorList>
            <person name="Zhirakovskaya E."/>
        </authorList>
    </citation>
    <scope>NUCLEOTIDE SEQUENCE</scope>
</reference>
<keyword evidence="5" id="KW-0769">Symport</keyword>
<gene>
    <name evidence="9" type="ORF">MNBD_GAMMA18-882</name>
</gene>
<dbReference type="PANTHER" id="PTHR42865:SF7">
    <property type="entry name" value="PROTON_GLUTAMATE-ASPARTATE SYMPORTER"/>
    <property type="match status" value="1"/>
</dbReference>
<feature type="transmembrane region" description="Helical" evidence="8">
    <location>
        <begin position="154"/>
        <end position="171"/>
    </location>
</feature>
<dbReference type="InterPro" id="IPR001991">
    <property type="entry name" value="Na-dicarboxylate_symporter"/>
</dbReference>
<evidence type="ECO:0000256" key="7">
    <source>
        <dbReference type="ARBA" id="ARBA00023136"/>
    </source>
</evidence>
<evidence type="ECO:0000256" key="5">
    <source>
        <dbReference type="ARBA" id="ARBA00022847"/>
    </source>
</evidence>
<keyword evidence="7 8" id="KW-0472">Membrane</keyword>
<dbReference type="Gene3D" id="1.10.3860.10">
    <property type="entry name" value="Sodium:dicarboxylate symporter"/>
    <property type="match status" value="1"/>
</dbReference>
<evidence type="ECO:0000256" key="4">
    <source>
        <dbReference type="ARBA" id="ARBA00022692"/>
    </source>
</evidence>
<feature type="transmembrane region" description="Helical" evidence="8">
    <location>
        <begin position="192"/>
        <end position="213"/>
    </location>
</feature>
<feature type="transmembrane region" description="Helical" evidence="8">
    <location>
        <begin position="87"/>
        <end position="109"/>
    </location>
</feature>
<evidence type="ECO:0000256" key="6">
    <source>
        <dbReference type="ARBA" id="ARBA00022989"/>
    </source>
</evidence>
<dbReference type="PRINTS" id="PR00173">
    <property type="entry name" value="EDTRNSPORT"/>
</dbReference>
<evidence type="ECO:0000256" key="8">
    <source>
        <dbReference type="SAM" id="Phobius"/>
    </source>
</evidence>
<feature type="transmembrane region" description="Helical" evidence="8">
    <location>
        <begin position="332"/>
        <end position="352"/>
    </location>
</feature>
<dbReference type="EMBL" id="UOFP01000094">
    <property type="protein sequence ID" value="VAW85417.1"/>
    <property type="molecule type" value="Genomic_DNA"/>
</dbReference>
<dbReference type="PANTHER" id="PTHR42865">
    <property type="entry name" value="PROTON/GLUTAMATE-ASPARTATE SYMPORTER"/>
    <property type="match status" value="1"/>
</dbReference>
<accession>A0A3B0ZD90</accession>